<keyword evidence="6" id="KW-1185">Reference proteome</keyword>
<gene>
    <name evidence="5" type="ORF">EOD73_01745</name>
</gene>
<dbReference type="RefSeq" id="WP_127680282.1">
    <property type="nucleotide sequence ID" value="NZ_SACM01000001.1"/>
</dbReference>
<accession>A0A437LQX8</accession>
<dbReference type="CDD" id="cd02440">
    <property type="entry name" value="AdoMet_MTases"/>
    <property type="match status" value="1"/>
</dbReference>
<evidence type="ECO:0000256" key="2">
    <source>
        <dbReference type="ARBA" id="ARBA00022679"/>
    </source>
</evidence>
<evidence type="ECO:0000259" key="4">
    <source>
        <dbReference type="Pfam" id="PF13649"/>
    </source>
</evidence>
<reference evidence="5 6" key="1">
    <citation type="submission" date="2019-01" db="EMBL/GenBank/DDBJ databases">
        <authorList>
            <person name="Chen W.-M."/>
        </authorList>
    </citation>
    <scope>NUCLEOTIDE SEQUENCE [LARGE SCALE GENOMIC DNA]</scope>
    <source>
        <strain evidence="5 6">CCP-18</strain>
    </source>
</reference>
<evidence type="ECO:0000256" key="3">
    <source>
        <dbReference type="ARBA" id="ARBA00022691"/>
    </source>
</evidence>
<dbReference type="InterPro" id="IPR041698">
    <property type="entry name" value="Methyltransf_25"/>
</dbReference>
<protein>
    <submittedName>
        <fullName evidence="5">Class I SAM-dependent methyltransferase</fullName>
    </submittedName>
</protein>
<dbReference type="PANTHER" id="PTHR43464">
    <property type="entry name" value="METHYLTRANSFERASE"/>
    <property type="match status" value="1"/>
</dbReference>
<dbReference type="InterPro" id="IPR029063">
    <property type="entry name" value="SAM-dependent_MTases_sf"/>
</dbReference>
<evidence type="ECO:0000256" key="1">
    <source>
        <dbReference type="ARBA" id="ARBA00022603"/>
    </source>
</evidence>
<dbReference type="GO" id="GO:0032259">
    <property type="term" value="P:methylation"/>
    <property type="evidence" value="ECO:0007669"/>
    <property type="project" value="UniProtKB-KW"/>
</dbReference>
<sequence length="179" mass="19772">MAPPSPWIQRWAPQWAPGRTALDVACGHGRHAHWLAARGLRVTGVDRDADALASLPPEVETCQADLEGEPWPLPGRLFDIVLVTHYLWRPLFPQLLASVAPGGWYLHETFADGQQHLGRPRNPDFLLRPGELWTVCQGLHVLAYEDGVVNGARVQRVAARRLADAQPLLESPVPSSCHP</sequence>
<dbReference type="EMBL" id="SACM01000001">
    <property type="protein sequence ID" value="RVT87771.1"/>
    <property type="molecule type" value="Genomic_DNA"/>
</dbReference>
<comment type="caution">
    <text evidence="5">The sequence shown here is derived from an EMBL/GenBank/DDBJ whole genome shotgun (WGS) entry which is preliminary data.</text>
</comment>
<name>A0A437LQX8_9BURK</name>
<dbReference type="Proteomes" id="UP000288587">
    <property type="component" value="Unassembled WGS sequence"/>
</dbReference>
<dbReference type="AlphaFoldDB" id="A0A437LQX8"/>
<proteinExistence type="predicted"/>
<keyword evidence="2 5" id="KW-0808">Transferase</keyword>
<dbReference type="Pfam" id="PF13649">
    <property type="entry name" value="Methyltransf_25"/>
    <property type="match status" value="1"/>
</dbReference>
<evidence type="ECO:0000313" key="6">
    <source>
        <dbReference type="Proteomes" id="UP000288587"/>
    </source>
</evidence>
<dbReference type="Gene3D" id="3.40.50.150">
    <property type="entry name" value="Vaccinia Virus protein VP39"/>
    <property type="match status" value="1"/>
</dbReference>
<organism evidence="5 6">
    <name type="scientific">Inhella crocodyli</name>
    <dbReference type="NCBI Taxonomy" id="2499851"/>
    <lineage>
        <taxon>Bacteria</taxon>
        <taxon>Pseudomonadati</taxon>
        <taxon>Pseudomonadota</taxon>
        <taxon>Betaproteobacteria</taxon>
        <taxon>Burkholderiales</taxon>
        <taxon>Sphaerotilaceae</taxon>
        <taxon>Inhella</taxon>
    </lineage>
</organism>
<feature type="domain" description="Methyltransferase" evidence="4">
    <location>
        <begin position="22"/>
        <end position="99"/>
    </location>
</feature>
<evidence type="ECO:0000313" key="5">
    <source>
        <dbReference type="EMBL" id="RVT87771.1"/>
    </source>
</evidence>
<dbReference type="OrthoDB" id="9804312at2"/>
<dbReference type="GO" id="GO:0008168">
    <property type="term" value="F:methyltransferase activity"/>
    <property type="evidence" value="ECO:0007669"/>
    <property type="project" value="UniProtKB-KW"/>
</dbReference>
<dbReference type="SUPFAM" id="SSF53335">
    <property type="entry name" value="S-adenosyl-L-methionine-dependent methyltransferases"/>
    <property type="match status" value="1"/>
</dbReference>
<dbReference type="PANTHER" id="PTHR43464:SF19">
    <property type="entry name" value="UBIQUINONE BIOSYNTHESIS O-METHYLTRANSFERASE, MITOCHONDRIAL"/>
    <property type="match status" value="1"/>
</dbReference>
<keyword evidence="3" id="KW-0949">S-adenosyl-L-methionine</keyword>
<keyword evidence="1 5" id="KW-0489">Methyltransferase</keyword>